<keyword evidence="3" id="KW-1185">Reference proteome</keyword>
<accession>A0A4Q9PPP2</accession>
<dbReference type="EMBL" id="ML145154">
    <property type="protein sequence ID" value="TBU56301.1"/>
    <property type="molecule type" value="Genomic_DNA"/>
</dbReference>
<reference evidence="2 3" key="1">
    <citation type="submission" date="2019-01" db="EMBL/GenBank/DDBJ databases">
        <title>Draft genome sequences of three monokaryotic isolates of the white-rot basidiomycete fungus Dichomitus squalens.</title>
        <authorList>
            <consortium name="DOE Joint Genome Institute"/>
            <person name="Lopez S.C."/>
            <person name="Andreopoulos B."/>
            <person name="Pangilinan J."/>
            <person name="Lipzen A."/>
            <person name="Riley R."/>
            <person name="Ahrendt S."/>
            <person name="Ng V."/>
            <person name="Barry K."/>
            <person name="Daum C."/>
            <person name="Grigoriev I.V."/>
            <person name="Hilden K.S."/>
            <person name="Makela M.R."/>
            <person name="de Vries R.P."/>
        </authorList>
    </citation>
    <scope>NUCLEOTIDE SEQUENCE [LARGE SCALE GENOMIC DNA]</scope>
    <source>
        <strain evidence="2 3">CBS 464.89</strain>
    </source>
</reference>
<feature type="region of interest" description="Disordered" evidence="1">
    <location>
        <begin position="520"/>
        <end position="593"/>
    </location>
</feature>
<name>A0A4Q9PPP2_9APHY</name>
<proteinExistence type="predicted"/>
<sequence length="593" mass="64950">MPKRAATPPPADDTQYFTVVNPYPQLPQLGTEDSKTVARWIACIIGEENLYAFYHKPNSPNVVIIEVLKDGFLDSRLLLGEHRWSEFLKAPSEKSASEVSKIFPCKMTTQWSIEKVMWLRRDVQSSWFRNWNPKRDSNVVYPYPLPRFCTPPLDKDISRNPLCRPLPASLFHNDASSTNRPILAPFARPAAITTAATSAYPNRSTPVFTPLSEPFDDSESQSEDWVPMPAILTPPGLAPRFVPAIHGADIPKGDCVVEGSSAVPSEDVETLWAGYGETDAPLDPELCEVHGVMCSRGVCRARARRKRQEEMEKRMKRMQEEKEARNKRRERERGRDKDRERRSAHSGSDVASDSASASDASSEASSRAGSASPERDTAVERLRDDIPLTTVKGKFIRASSSPGARGPATNPEPRALPPHLRKGASKLVGAVSSAPPLVSTPTASTHIPSAVSPIPSGTIDTDVRSVSPAKPSKSLDVEQLNISGLELSPDRLAKKPSAKVSIRSHIGASNDSTMTAAVFQGSSKQAQPVQSARARWADMVDEDELGTQSEDENADEDEEDVGLPRGVTVIPVMRVREEDTESVTSAWSDAEPF</sequence>
<feature type="region of interest" description="Disordered" evidence="1">
    <location>
        <begin position="436"/>
        <end position="475"/>
    </location>
</feature>
<feature type="compositionally biased region" description="Acidic residues" evidence="1">
    <location>
        <begin position="539"/>
        <end position="561"/>
    </location>
</feature>
<protein>
    <submittedName>
        <fullName evidence="2">Uncharacterized protein</fullName>
    </submittedName>
</protein>
<dbReference type="Proteomes" id="UP000292082">
    <property type="component" value="Unassembled WGS sequence"/>
</dbReference>
<evidence type="ECO:0000313" key="2">
    <source>
        <dbReference type="EMBL" id="TBU56301.1"/>
    </source>
</evidence>
<evidence type="ECO:0000313" key="3">
    <source>
        <dbReference type="Proteomes" id="UP000292082"/>
    </source>
</evidence>
<feature type="compositionally biased region" description="Polar residues" evidence="1">
    <location>
        <begin position="520"/>
        <end position="530"/>
    </location>
</feature>
<dbReference type="AlphaFoldDB" id="A0A4Q9PPP2"/>
<feature type="compositionally biased region" description="Basic and acidic residues" evidence="1">
    <location>
        <begin position="373"/>
        <end position="386"/>
    </location>
</feature>
<evidence type="ECO:0000256" key="1">
    <source>
        <dbReference type="SAM" id="MobiDB-lite"/>
    </source>
</evidence>
<gene>
    <name evidence="2" type="ORF">BD310DRAFT_633851</name>
</gene>
<organism evidence="2 3">
    <name type="scientific">Dichomitus squalens</name>
    <dbReference type="NCBI Taxonomy" id="114155"/>
    <lineage>
        <taxon>Eukaryota</taxon>
        <taxon>Fungi</taxon>
        <taxon>Dikarya</taxon>
        <taxon>Basidiomycota</taxon>
        <taxon>Agaricomycotina</taxon>
        <taxon>Agaricomycetes</taxon>
        <taxon>Polyporales</taxon>
        <taxon>Polyporaceae</taxon>
        <taxon>Dichomitus</taxon>
    </lineage>
</organism>
<feature type="compositionally biased region" description="Basic and acidic residues" evidence="1">
    <location>
        <begin position="307"/>
        <end position="343"/>
    </location>
</feature>
<feature type="region of interest" description="Disordered" evidence="1">
    <location>
        <begin position="300"/>
        <end position="420"/>
    </location>
</feature>
<feature type="compositionally biased region" description="Low complexity" evidence="1">
    <location>
        <begin position="345"/>
        <end position="372"/>
    </location>
</feature>